<dbReference type="FunFam" id="1.10.418.10:FF:000068">
    <property type="entry name" value="Putative Filamin-A"/>
    <property type="match status" value="1"/>
</dbReference>
<dbReference type="Pfam" id="PF00307">
    <property type="entry name" value="CH"/>
    <property type="match status" value="2"/>
</dbReference>
<dbReference type="SUPFAM" id="SSF81296">
    <property type="entry name" value="E set domains"/>
    <property type="match status" value="6"/>
</dbReference>
<dbReference type="SMART" id="SM00033">
    <property type="entry name" value="CH"/>
    <property type="match status" value="1"/>
</dbReference>
<feature type="repeat" description="Filamin" evidence="3">
    <location>
        <begin position="775"/>
        <end position="874"/>
    </location>
</feature>
<dbReference type="GO" id="GO:0030036">
    <property type="term" value="P:actin cytoskeleton organization"/>
    <property type="evidence" value="ECO:0007669"/>
    <property type="project" value="InterPro"/>
</dbReference>
<feature type="repeat" description="Filamin" evidence="3">
    <location>
        <begin position="465"/>
        <end position="497"/>
    </location>
</feature>
<name>A0AAW1UZ51_9CUCU</name>
<evidence type="ECO:0000256" key="4">
    <source>
        <dbReference type="SAM" id="MobiDB-lite"/>
    </source>
</evidence>
<accession>A0AAW1UZ51</accession>
<feature type="repeat" description="Filamin" evidence="3">
    <location>
        <begin position="235"/>
        <end position="321"/>
    </location>
</feature>
<comment type="similarity">
    <text evidence="1">Belongs to the filamin family.</text>
</comment>
<organism evidence="6 7">
    <name type="scientific">Henosepilachna vigintioctopunctata</name>
    <dbReference type="NCBI Taxonomy" id="420089"/>
    <lineage>
        <taxon>Eukaryota</taxon>
        <taxon>Metazoa</taxon>
        <taxon>Ecdysozoa</taxon>
        <taxon>Arthropoda</taxon>
        <taxon>Hexapoda</taxon>
        <taxon>Insecta</taxon>
        <taxon>Pterygota</taxon>
        <taxon>Neoptera</taxon>
        <taxon>Endopterygota</taxon>
        <taxon>Coleoptera</taxon>
        <taxon>Polyphaga</taxon>
        <taxon>Cucujiformia</taxon>
        <taxon>Coccinelloidea</taxon>
        <taxon>Coccinellidae</taxon>
        <taxon>Epilachninae</taxon>
        <taxon>Epilachnini</taxon>
        <taxon>Henosepilachna</taxon>
    </lineage>
</organism>
<dbReference type="GO" id="GO:0051015">
    <property type="term" value="F:actin filament binding"/>
    <property type="evidence" value="ECO:0007669"/>
    <property type="project" value="InterPro"/>
</dbReference>
<dbReference type="Gene3D" id="1.10.418.10">
    <property type="entry name" value="Calponin-like domain"/>
    <property type="match status" value="3"/>
</dbReference>
<feature type="compositionally biased region" description="Polar residues" evidence="4">
    <location>
        <begin position="632"/>
        <end position="647"/>
    </location>
</feature>
<dbReference type="PANTHER" id="PTHR38537">
    <property type="entry name" value="JITTERBUG, ISOFORM N"/>
    <property type="match status" value="1"/>
</dbReference>
<dbReference type="PROSITE" id="PS50194">
    <property type="entry name" value="FILAMIN_REPEAT"/>
    <property type="match status" value="6"/>
</dbReference>
<dbReference type="InterPro" id="IPR036872">
    <property type="entry name" value="CH_dom_sf"/>
</dbReference>
<dbReference type="InterPro" id="IPR044801">
    <property type="entry name" value="Filamin"/>
</dbReference>
<feature type="repeat" description="Filamin" evidence="3">
    <location>
        <begin position="966"/>
        <end position="1055"/>
    </location>
</feature>
<dbReference type="EMBL" id="JARQZJ010000121">
    <property type="protein sequence ID" value="KAK9888671.1"/>
    <property type="molecule type" value="Genomic_DNA"/>
</dbReference>
<feature type="region of interest" description="Disordered" evidence="4">
    <location>
        <begin position="560"/>
        <end position="647"/>
    </location>
</feature>
<sequence>MEAGNVDIVNGNLKLILGLIWSLIVRYQIGRSKFPPRKLMLSWLQAVLPECKVNNLTTDWNSGILLSALVDYCRPGLFPNWKSLDKTNAIDNCRRAMKIAQKDLGIPAVLEPEYLASPWLDELSGMTYLSYFMKPGSPGFHATLKWVNSRLEKRINNFTDDWNDGKVANELIRSLGGTAPSSERLRSDPVYWESNWKQALEAGNKLGVQPIFYGLCCTFPMGARETPLHDLINVALKSTSGRVNEETHFQVALLDSQLSYSSISVDIRGPDNKVYSVRNLNRGHGTFVPHKIGVYEIVVNYDGNEVTSGHHFRVLPPLVEVLPPGMAPCALGSLVQVLVNTTGHPKREDILVTAYSPSGRPLNCPLTTIDETNSATFKPDEPGEWRIEITYQGKQIQGGPFTCSVFDPNRIYVSNLEGALPLVPHTIELDCREVGVPGEVFADIVHDKKSVHCRLEKVDREGFYYRIHFTPMDAGKHRVYVYFNGYDVKGSPFMMRVGTQKRSKSNSSPTGARFLSSSPINVQHLTALNTSRNSNYTHYRENSSPILSDTQRFAQEYHKKSVMEKQFTSHSPRAESPSYFRRSQSPNYGQQRKSPSVGRDSPDYITSKRLNERRLDVASPSLTKKSSDYDESATNKMSSMHISSNRNSKFERISPEMSYNNSRYDKNFSEVRTYNSSSYNHRNDVGVDTSPIIKVSSLDEHEGTSRRDLWDALNKTRNVLSERSLESLANLTEAQLNSELHRNRVDENSRYVTENNFSSSKQYQSFNNVSDHYGRERSPGYRTSSKGMGALAVKVQTVPDGTLGQPVEFEIDGSGAGSGDLEILVEGGRVTSSVRSLGGQRFKAAFTPHQALPHRVDIKFNGETVPGSPWHVNIMSTSNISVVGESVRLVPANNSAIFEIITNTNVAPDDLLVHVISPSKKVLQARVLPGNRTGVQSVEFVPTEVGTHIIEVSVNGEKLPSGPLVAKVYDAGLIQVADVSGGVVGQPVQFRVDASQAGEGQLEISINEGEVPNHVQVVGGGRCLVSFTPDQVKPHLIDIKFNGETVRGVPSYAPSLTQVGSPLI</sequence>
<dbReference type="PANTHER" id="PTHR38537:SF13">
    <property type="entry name" value="JITTERBUG, ISOFORM N"/>
    <property type="match status" value="1"/>
</dbReference>
<protein>
    <recommendedName>
        <fullName evidence="5">Calponin-homology (CH) domain-containing protein</fullName>
    </recommendedName>
</protein>
<evidence type="ECO:0000313" key="7">
    <source>
        <dbReference type="Proteomes" id="UP001431783"/>
    </source>
</evidence>
<dbReference type="InterPro" id="IPR001715">
    <property type="entry name" value="CH_dom"/>
</dbReference>
<evidence type="ECO:0000259" key="5">
    <source>
        <dbReference type="PROSITE" id="PS50021"/>
    </source>
</evidence>
<dbReference type="Pfam" id="PF00630">
    <property type="entry name" value="Filamin"/>
    <property type="match status" value="5"/>
</dbReference>
<dbReference type="Gene3D" id="2.60.40.10">
    <property type="entry name" value="Immunoglobulins"/>
    <property type="match status" value="6"/>
</dbReference>
<dbReference type="Proteomes" id="UP001431783">
    <property type="component" value="Unassembled WGS sequence"/>
</dbReference>
<keyword evidence="7" id="KW-1185">Reference proteome</keyword>
<dbReference type="AlphaFoldDB" id="A0AAW1UZ51"/>
<dbReference type="InterPro" id="IPR001298">
    <property type="entry name" value="Filamin/ABP280_rpt"/>
</dbReference>
<proteinExistence type="inferred from homology"/>
<dbReference type="InterPro" id="IPR014756">
    <property type="entry name" value="Ig_E-set"/>
</dbReference>
<feature type="repeat" description="Filamin" evidence="3">
    <location>
        <begin position="872"/>
        <end position="968"/>
    </location>
</feature>
<gene>
    <name evidence="6" type="ORF">WA026_000900</name>
</gene>
<dbReference type="PROSITE" id="PS50021">
    <property type="entry name" value="CH"/>
    <property type="match status" value="1"/>
</dbReference>
<dbReference type="InterPro" id="IPR013783">
    <property type="entry name" value="Ig-like_fold"/>
</dbReference>
<reference evidence="6 7" key="1">
    <citation type="submission" date="2023-03" db="EMBL/GenBank/DDBJ databases">
        <title>Genome insight into feeding habits of ladybird beetles.</title>
        <authorList>
            <person name="Li H.-S."/>
            <person name="Huang Y.-H."/>
            <person name="Pang H."/>
        </authorList>
    </citation>
    <scope>NUCLEOTIDE SEQUENCE [LARGE SCALE GENOMIC DNA]</scope>
    <source>
        <strain evidence="6">SYSU_2023b</strain>
        <tissue evidence="6">Whole body</tissue>
    </source>
</reference>
<dbReference type="SMART" id="SM00557">
    <property type="entry name" value="IG_FLMN"/>
    <property type="match status" value="5"/>
</dbReference>
<dbReference type="InterPro" id="IPR017868">
    <property type="entry name" value="Filamin/ABP280_repeat-like"/>
</dbReference>
<evidence type="ECO:0000313" key="6">
    <source>
        <dbReference type="EMBL" id="KAK9888671.1"/>
    </source>
</evidence>
<evidence type="ECO:0000256" key="2">
    <source>
        <dbReference type="ARBA" id="ARBA00022737"/>
    </source>
</evidence>
<dbReference type="CDD" id="cd21229">
    <property type="entry name" value="CH_jitterbug-like_rpt2"/>
    <property type="match status" value="1"/>
</dbReference>
<feature type="domain" description="Calponin-homology (CH)" evidence="5">
    <location>
        <begin position="34"/>
        <end position="137"/>
    </location>
</feature>
<dbReference type="SUPFAM" id="SSF47576">
    <property type="entry name" value="Calponin-homology domain, CH-domain"/>
    <property type="match status" value="2"/>
</dbReference>
<evidence type="ECO:0000256" key="1">
    <source>
        <dbReference type="ARBA" id="ARBA00009238"/>
    </source>
</evidence>
<evidence type="ECO:0000256" key="3">
    <source>
        <dbReference type="PROSITE-ProRule" id="PRU00087"/>
    </source>
</evidence>
<feature type="repeat" description="Filamin" evidence="3">
    <location>
        <begin position="319"/>
        <end position="405"/>
    </location>
</feature>
<feature type="compositionally biased region" description="Polar residues" evidence="4">
    <location>
        <begin position="581"/>
        <end position="594"/>
    </location>
</feature>
<keyword evidence="2" id="KW-0677">Repeat</keyword>
<comment type="caution">
    <text evidence="6">The sequence shown here is derived from an EMBL/GenBank/DDBJ whole genome shotgun (WGS) entry which is preliminary data.</text>
</comment>